<dbReference type="STRING" id="373672.SAMN05421785_102486"/>
<name>A0A1N7LTM0_9FLAO</name>
<protein>
    <submittedName>
        <fullName evidence="1">GLPGLI family protein</fullName>
    </submittedName>
</protein>
<dbReference type="Proteomes" id="UP000185781">
    <property type="component" value="Unassembled WGS sequence"/>
</dbReference>
<dbReference type="NCBIfam" id="TIGR01200">
    <property type="entry name" value="GLPGLI"/>
    <property type="match status" value="1"/>
</dbReference>
<dbReference type="AlphaFoldDB" id="A0A1N7LTM0"/>
<gene>
    <name evidence="1" type="ORF">SAMN05421785_102486</name>
</gene>
<evidence type="ECO:0000313" key="2">
    <source>
        <dbReference type="Proteomes" id="UP000185781"/>
    </source>
</evidence>
<dbReference type="EMBL" id="FTOV01000002">
    <property type="protein sequence ID" value="SIS77109.1"/>
    <property type="molecule type" value="Genomic_DNA"/>
</dbReference>
<dbReference type="Pfam" id="PF09697">
    <property type="entry name" value="Porph_ging"/>
    <property type="match status" value="1"/>
</dbReference>
<organism evidence="1 2">
    <name type="scientific">Chryseobacterium gambrini</name>
    <dbReference type="NCBI Taxonomy" id="373672"/>
    <lineage>
        <taxon>Bacteria</taxon>
        <taxon>Pseudomonadati</taxon>
        <taxon>Bacteroidota</taxon>
        <taxon>Flavobacteriia</taxon>
        <taxon>Flavobacteriales</taxon>
        <taxon>Weeksellaceae</taxon>
        <taxon>Chryseobacterium group</taxon>
        <taxon>Chryseobacterium</taxon>
    </lineage>
</organism>
<sequence>MSYHKKLFQLFVLFYSILFYSQLNTKDSLRGEFIYLLKAKLNTLNPNQTDEELFSLQVADYRIFFSSLNSLKRDSVAGIVSRKAINNGGGVFDFRGTSMPQTKFSYTIIQTNENIQYFQRVAMSLLSYKESVIKDWKLIDETKIINTINCKKAKVSYKGRNWTAWYSAEIPLPYGPYKFSGLPGLIIKITDDKGDYDFELVRSVSNSKLKDRLVNIYENRYTNSTETTKTELEKTLQNFRENSLGILESLGTSVTPEQRKIIMERQKEMQLRKKGDNPIELN</sequence>
<reference evidence="1 2" key="1">
    <citation type="submission" date="2017-01" db="EMBL/GenBank/DDBJ databases">
        <authorList>
            <person name="Mah S.A."/>
            <person name="Swanson W.J."/>
            <person name="Moy G.W."/>
            <person name="Vacquier V.D."/>
        </authorList>
    </citation>
    <scope>NUCLEOTIDE SEQUENCE [LARGE SCALE GENOMIC DNA]</scope>
    <source>
        <strain evidence="1 2">DSM 18014</strain>
    </source>
</reference>
<accession>A0A1N7LTM0</accession>
<evidence type="ECO:0000313" key="1">
    <source>
        <dbReference type="EMBL" id="SIS77109.1"/>
    </source>
</evidence>
<proteinExistence type="predicted"/>
<dbReference type="RefSeq" id="WP_076390933.1">
    <property type="nucleotide sequence ID" value="NZ_FTOV01000002.1"/>
</dbReference>
<dbReference type="OrthoDB" id="1440774at2"/>
<dbReference type="InterPro" id="IPR005901">
    <property type="entry name" value="GLPGLI"/>
</dbReference>